<dbReference type="InterPro" id="IPR023393">
    <property type="entry name" value="START-like_dom_sf"/>
</dbReference>
<protein>
    <recommendedName>
        <fullName evidence="5">Polyketide cyclase</fullName>
    </recommendedName>
</protein>
<dbReference type="Pfam" id="PF10604">
    <property type="entry name" value="Polyketide_cyc2"/>
    <property type="match status" value="1"/>
</dbReference>
<organism evidence="3 4">
    <name type="scientific">Alkalisalibacterium limincola</name>
    <dbReference type="NCBI Taxonomy" id="2699169"/>
    <lineage>
        <taxon>Bacteria</taxon>
        <taxon>Pseudomonadati</taxon>
        <taxon>Pseudomonadota</taxon>
        <taxon>Gammaproteobacteria</taxon>
        <taxon>Lysobacterales</taxon>
        <taxon>Lysobacteraceae</taxon>
        <taxon>Alkalisalibacterium</taxon>
    </lineage>
</organism>
<reference evidence="3 4" key="1">
    <citation type="submission" date="2019-08" db="EMBL/GenBank/DDBJ databases">
        <authorList>
            <person name="Karlyshev A.V."/>
        </authorList>
    </citation>
    <scope>NUCLEOTIDE SEQUENCE [LARGE SCALE GENOMIC DNA]</scope>
    <source>
        <strain evidence="3 4">Alg18-2.2</strain>
    </source>
</reference>
<feature type="region of interest" description="Disordered" evidence="1">
    <location>
        <begin position="1"/>
        <end position="39"/>
    </location>
</feature>
<gene>
    <name evidence="3" type="ORF">FU658_09825</name>
</gene>
<name>A0A5C8KMZ4_9GAMM</name>
<dbReference type="Gene3D" id="3.20.80.10">
    <property type="entry name" value="Regulatory factor, effector binding domain"/>
    <property type="match status" value="1"/>
</dbReference>
<feature type="compositionally biased region" description="Low complexity" evidence="1">
    <location>
        <begin position="1"/>
        <end position="13"/>
    </location>
</feature>
<evidence type="ECO:0000313" key="4">
    <source>
        <dbReference type="Proteomes" id="UP000321248"/>
    </source>
</evidence>
<dbReference type="InterPro" id="IPR011256">
    <property type="entry name" value="Reg_factor_effector_dom_sf"/>
</dbReference>
<keyword evidence="4" id="KW-1185">Reference proteome</keyword>
<evidence type="ECO:0000256" key="2">
    <source>
        <dbReference type="SAM" id="Phobius"/>
    </source>
</evidence>
<dbReference type="InterPro" id="IPR019587">
    <property type="entry name" value="Polyketide_cyclase/dehydratase"/>
</dbReference>
<dbReference type="Gene3D" id="3.30.530.20">
    <property type="match status" value="1"/>
</dbReference>
<keyword evidence="2" id="KW-0472">Membrane</keyword>
<proteinExistence type="predicted"/>
<evidence type="ECO:0000313" key="3">
    <source>
        <dbReference type="EMBL" id="TXK62128.1"/>
    </source>
</evidence>
<evidence type="ECO:0008006" key="5">
    <source>
        <dbReference type="Google" id="ProtNLM"/>
    </source>
</evidence>
<keyword evidence="2" id="KW-1133">Transmembrane helix</keyword>
<keyword evidence="2" id="KW-0812">Transmembrane</keyword>
<accession>A0A5C8KMZ4</accession>
<evidence type="ECO:0000256" key="1">
    <source>
        <dbReference type="SAM" id="MobiDB-lite"/>
    </source>
</evidence>
<dbReference type="OrthoDB" id="5293446at2"/>
<dbReference type="EMBL" id="VRTS01000006">
    <property type="protein sequence ID" value="TXK62128.1"/>
    <property type="molecule type" value="Genomic_DNA"/>
</dbReference>
<dbReference type="Proteomes" id="UP000321248">
    <property type="component" value="Unassembled WGS sequence"/>
</dbReference>
<feature type="transmembrane region" description="Helical" evidence="2">
    <location>
        <begin position="60"/>
        <end position="81"/>
    </location>
</feature>
<comment type="caution">
    <text evidence="3">The sequence shown here is derived from an EMBL/GenBank/DDBJ whole genome shotgun (WGS) entry which is preliminary data.</text>
</comment>
<dbReference type="AlphaFoldDB" id="A0A5C8KMZ4"/>
<dbReference type="SUPFAM" id="SSF55961">
    <property type="entry name" value="Bet v1-like"/>
    <property type="match status" value="1"/>
</dbReference>
<sequence length="449" mass="50280">MCRPRPGHQPARGAGAGAGGTSPGRAGQRHGPSCRRSLSTRLRSSGRETYFQERVRMIRFLEFIIAAILVVVIFVIIGVFLPDQRTVTHSVETNRPARTVLDTLGGFGRFGEWSPMRRHDPNVRFDVSGEPIGPGARLEYSSPSEFVGTGSWQLVEKTENNRGGRLVFALEDDRYGENKTMEFDVERRGRITTITQTYTVDYGWNLFGRFAGLYVERNIGDDMSRGLNSFAALMAQIPNIDYSGIRVEKVDIPAQDILYIPTESERTLQAVETAQVNQLRWIRQVMQKNDLEAAGPWRVITTNFGSETYEFDIAMPVCRRGECPEPREEDELELEGSDSENVGIVLDVPVDTDVPLRAGAEAMAVLEPIDPETIELEGEVQFGRSYEGPALKAVHNGHPAGLPVVREQLRAWAATRGEVVTGRAFEEYLQDIEGTEPERSEYNVYWPVR</sequence>